<dbReference type="SMART" id="SM00304">
    <property type="entry name" value="HAMP"/>
    <property type="match status" value="1"/>
</dbReference>
<keyword evidence="6" id="KW-0597">Phosphoprotein</keyword>
<protein>
    <recommendedName>
        <fullName evidence="3">histidine kinase</fullName>
        <ecNumber evidence="3">2.7.13.3</ecNumber>
    </recommendedName>
</protein>
<evidence type="ECO:0000256" key="11">
    <source>
        <dbReference type="ARBA" id="ARBA00022840"/>
    </source>
</evidence>
<dbReference type="GO" id="GO:0000155">
    <property type="term" value="F:phosphorelay sensor kinase activity"/>
    <property type="evidence" value="ECO:0007669"/>
    <property type="project" value="InterPro"/>
</dbReference>
<dbReference type="Pfam" id="PF00512">
    <property type="entry name" value="HisKA"/>
    <property type="match status" value="1"/>
</dbReference>
<keyword evidence="5" id="KW-0997">Cell inner membrane</keyword>
<dbReference type="SUPFAM" id="SSF55874">
    <property type="entry name" value="ATPase domain of HSP90 chaperone/DNA topoisomerase II/histidine kinase"/>
    <property type="match status" value="1"/>
</dbReference>
<comment type="catalytic activity">
    <reaction evidence="1">
        <text>ATP + protein L-histidine = ADP + protein N-phospho-L-histidine.</text>
        <dbReference type="EC" id="2.7.13.3"/>
    </reaction>
</comment>
<keyword evidence="4" id="KW-1003">Cell membrane</keyword>
<keyword evidence="10 19" id="KW-0418">Kinase</keyword>
<dbReference type="InterPro" id="IPR036890">
    <property type="entry name" value="HATPase_C_sf"/>
</dbReference>
<keyword evidence="7" id="KW-0808">Transferase</keyword>
<dbReference type="Proteomes" id="UP000234881">
    <property type="component" value="Unassembled WGS sequence"/>
</dbReference>
<feature type="region of interest" description="Disordered" evidence="15">
    <location>
        <begin position="159"/>
        <end position="205"/>
    </location>
</feature>
<dbReference type="OrthoDB" id="9804645at2"/>
<feature type="domain" description="Histidine kinase" evidence="17">
    <location>
        <begin position="328"/>
        <end position="525"/>
    </location>
</feature>
<evidence type="ECO:0000313" key="20">
    <source>
        <dbReference type="Proteomes" id="UP000234881"/>
    </source>
</evidence>
<evidence type="ECO:0000256" key="3">
    <source>
        <dbReference type="ARBA" id="ARBA00012438"/>
    </source>
</evidence>
<evidence type="ECO:0000256" key="14">
    <source>
        <dbReference type="ARBA" id="ARBA00023136"/>
    </source>
</evidence>
<dbReference type="Pfam" id="PF02518">
    <property type="entry name" value="HATPase_c"/>
    <property type="match status" value="1"/>
</dbReference>
<evidence type="ECO:0000256" key="4">
    <source>
        <dbReference type="ARBA" id="ARBA00022475"/>
    </source>
</evidence>
<dbReference type="InterPro" id="IPR050980">
    <property type="entry name" value="2C_sensor_his_kinase"/>
</dbReference>
<evidence type="ECO:0000256" key="2">
    <source>
        <dbReference type="ARBA" id="ARBA00004429"/>
    </source>
</evidence>
<keyword evidence="8 16" id="KW-0812">Transmembrane</keyword>
<evidence type="ECO:0000256" key="1">
    <source>
        <dbReference type="ARBA" id="ARBA00000085"/>
    </source>
</evidence>
<evidence type="ECO:0000256" key="16">
    <source>
        <dbReference type="SAM" id="Phobius"/>
    </source>
</evidence>
<evidence type="ECO:0000256" key="8">
    <source>
        <dbReference type="ARBA" id="ARBA00022692"/>
    </source>
</evidence>
<feature type="transmembrane region" description="Helical" evidence="16">
    <location>
        <begin position="248"/>
        <end position="267"/>
    </location>
</feature>
<keyword evidence="9" id="KW-0547">Nucleotide-binding</keyword>
<comment type="caution">
    <text evidence="19">The sequence shown here is derived from an EMBL/GenBank/DDBJ whole genome shotgun (WGS) entry which is preliminary data.</text>
</comment>
<keyword evidence="11" id="KW-0067">ATP-binding</keyword>
<evidence type="ECO:0000259" key="17">
    <source>
        <dbReference type="PROSITE" id="PS50109"/>
    </source>
</evidence>
<dbReference type="SMART" id="SM00387">
    <property type="entry name" value="HATPase_c"/>
    <property type="match status" value="1"/>
</dbReference>
<dbReference type="CDD" id="cd06225">
    <property type="entry name" value="HAMP"/>
    <property type="match status" value="1"/>
</dbReference>
<dbReference type="GO" id="GO:0005886">
    <property type="term" value="C:plasma membrane"/>
    <property type="evidence" value="ECO:0007669"/>
    <property type="project" value="UniProtKB-SubCell"/>
</dbReference>
<feature type="domain" description="HAMP" evidence="18">
    <location>
        <begin position="268"/>
        <end position="320"/>
    </location>
</feature>
<dbReference type="CDD" id="cd00075">
    <property type="entry name" value="HATPase"/>
    <property type="match status" value="1"/>
</dbReference>
<keyword evidence="14 16" id="KW-0472">Membrane</keyword>
<dbReference type="InterPro" id="IPR004358">
    <property type="entry name" value="Sig_transdc_His_kin-like_C"/>
</dbReference>
<dbReference type="InterPro" id="IPR003660">
    <property type="entry name" value="HAMP_dom"/>
</dbReference>
<evidence type="ECO:0000259" key="18">
    <source>
        <dbReference type="PROSITE" id="PS50885"/>
    </source>
</evidence>
<reference evidence="19 20" key="1">
    <citation type="submission" date="2018-01" db="EMBL/GenBank/DDBJ databases">
        <title>The draft genome sequence of Cohaesibacter sp. H1304.</title>
        <authorList>
            <person name="Wang N.-N."/>
            <person name="Du Z.-J."/>
        </authorList>
    </citation>
    <scope>NUCLEOTIDE SEQUENCE [LARGE SCALE GENOMIC DNA]</scope>
    <source>
        <strain evidence="19 20">H1304</strain>
    </source>
</reference>
<evidence type="ECO:0000256" key="13">
    <source>
        <dbReference type="ARBA" id="ARBA00023012"/>
    </source>
</evidence>
<dbReference type="PANTHER" id="PTHR44936:SF5">
    <property type="entry name" value="SENSOR HISTIDINE KINASE ENVZ"/>
    <property type="match status" value="1"/>
</dbReference>
<dbReference type="SUPFAM" id="SSF47384">
    <property type="entry name" value="Homodimeric domain of signal transducing histidine kinase"/>
    <property type="match status" value="1"/>
</dbReference>
<dbReference type="PRINTS" id="PR00344">
    <property type="entry name" value="BCTRLSENSOR"/>
</dbReference>
<accession>A0A2N5XKI8</accession>
<sequence>MPKTNTNTSGTGSHSDKPSLWSRLRLWPRSLAGQLLAALFLALLVAQGITILLFASERSNIAVNTTRGQVMERMASVVRVLNQTDESLHDRVIRAAEGPSILYRLQDRTTLLVPRDGTPESFFTHRLERRAGLENGTVRISNLDRSLFGLGRYYEKKSSEALDNDGDSNRARIRMSDAPPHLSESEKRHWVRRQREKDEDGQLPRFSNKKRHNLAALDMTIAVPLDNGKWLQVRTGVPSPPEQWGRPFLISMGVMATLIALVVILAVRKLTAPLRELEGASRKLGRGDTVEPLQEQGPAEVRNTIAAFNAMQDRLMRFVQDRTRMLAAVSHDLRTPITTLRLRVEFIDDDEMRDKILATLEEMQSMTDAVLAFAREDAAKEETKNVDVAALLSATAEDYADVGKDVRFDGPDSLIYSCRAVSLKRAIRNLTDNALRYAGNAAIHLRTTAKTLEIEISDTGPGIPPDKLDDVFAPFFRVEGSRNLETGGVGLGLSITRTIVRGHGGDIFLTNRPEGGLMATISLPR</sequence>
<dbReference type="InterPro" id="IPR003594">
    <property type="entry name" value="HATPase_dom"/>
</dbReference>
<gene>
    <name evidence="19" type="ORF">C0081_22290</name>
</gene>
<evidence type="ECO:0000256" key="15">
    <source>
        <dbReference type="SAM" id="MobiDB-lite"/>
    </source>
</evidence>
<dbReference type="PROSITE" id="PS50885">
    <property type="entry name" value="HAMP"/>
    <property type="match status" value="1"/>
</dbReference>
<dbReference type="RefSeq" id="WP_101535931.1">
    <property type="nucleotide sequence ID" value="NZ_PKUQ01000055.1"/>
</dbReference>
<dbReference type="PANTHER" id="PTHR44936">
    <property type="entry name" value="SENSOR PROTEIN CREC"/>
    <property type="match status" value="1"/>
</dbReference>
<dbReference type="Gene3D" id="1.10.287.130">
    <property type="match status" value="1"/>
</dbReference>
<dbReference type="InterPro" id="IPR036097">
    <property type="entry name" value="HisK_dim/P_sf"/>
</dbReference>
<dbReference type="InterPro" id="IPR005467">
    <property type="entry name" value="His_kinase_dom"/>
</dbReference>
<comment type="subcellular location">
    <subcellularLocation>
        <location evidence="2">Cell inner membrane</location>
        <topology evidence="2">Multi-pass membrane protein</topology>
    </subcellularLocation>
</comment>
<keyword evidence="12 16" id="KW-1133">Transmembrane helix</keyword>
<evidence type="ECO:0000256" key="7">
    <source>
        <dbReference type="ARBA" id="ARBA00022679"/>
    </source>
</evidence>
<dbReference type="Gene3D" id="3.30.565.10">
    <property type="entry name" value="Histidine kinase-like ATPase, C-terminal domain"/>
    <property type="match status" value="1"/>
</dbReference>
<organism evidence="19 20">
    <name type="scientific">Cohaesibacter celericrescens</name>
    <dbReference type="NCBI Taxonomy" id="2067669"/>
    <lineage>
        <taxon>Bacteria</taxon>
        <taxon>Pseudomonadati</taxon>
        <taxon>Pseudomonadota</taxon>
        <taxon>Alphaproteobacteria</taxon>
        <taxon>Hyphomicrobiales</taxon>
        <taxon>Cohaesibacteraceae</taxon>
    </lineage>
</organism>
<proteinExistence type="predicted"/>
<evidence type="ECO:0000256" key="9">
    <source>
        <dbReference type="ARBA" id="ARBA00022741"/>
    </source>
</evidence>
<dbReference type="SMART" id="SM00388">
    <property type="entry name" value="HisKA"/>
    <property type="match status" value="1"/>
</dbReference>
<feature type="transmembrane region" description="Helical" evidence="16">
    <location>
        <begin position="31"/>
        <end position="55"/>
    </location>
</feature>
<evidence type="ECO:0000256" key="10">
    <source>
        <dbReference type="ARBA" id="ARBA00022777"/>
    </source>
</evidence>
<dbReference type="EMBL" id="PKUQ01000055">
    <property type="protein sequence ID" value="PLW75031.1"/>
    <property type="molecule type" value="Genomic_DNA"/>
</dbReference>
<evidence type="ECO:0000256" key="5">
    <source>
        <dbReference type="ARBA" id="ARBA00022519"/>
    </source>
</evidence>
<evidence type="ECO:0000313" key="19">
    <source>
        <dbReference type="EMBL" id="PLW75031.1"/>
    </source>
</evidence>
<dbReference type="InterPro" id="IPR003661">
    <property type="entry name" value="HisK_dim/P_dom"/>
</dbReference>
<keyword evidence="20" id="KW-1185">Reference proteome</keyword>
<dbReference type="PROSITE" id="PS50109">
    <property type="entry name" value="HIS_KIN"/>
    <property type="match status" value="1"/>
</dbReference>
<evidence type="ECO:0000256" key="12">
    <source>
        <dbReference type="ARBA" id="ARBA00022989"/>
    </source>
</evidence>
<evidence type="ECO:0000256" key="6">
    <source>
        <dbReference type="ARBA" id="ARBA00022553"/>
    </source>
</evidence>
<name>A0A2N5XKI8_9HYPH</name>
<dbReference type="AlphaFoldDB" id="A0A2N5XKI8"/>
<dbReference type="CDD" id="cd00082">
    <property type="entry name" value="HisKA"/>
    <property type="match status" value="1"/>
</dbReference>
<dbReference type="EC" id="2.7.13.3" evidence="3"/>
<keyword evidence="13" id="KW-0902">Two-component regulatory system</keyword>
<dbReference type="Pfam" id="PF00672">
    <property type="entry name" value="HAMP"/>
    <property type="match status" value="1"/>
</dbReference>
<feature type="compositionally biased region" description="Basic and acidic residues" evidence="15">
    <location>
        <begin position="183"/>
        <end position="202"/>
    </location>
</feature>
<dbReference type="GO" id="GO:0005524">
    <property type="term" value="F:ATP binding"/>
    <property type="evidence" value="ECO:0007669"/>
    <property type="project" value="UniProtKB-KW"/>
</dbReference>